<organism evidence="1 2">
    <name type="scientific">Glossina brevipalpis</name>
    <dbReference type="NCBI Taxonomy" id="37001"/>
    <lineage>
        <taxon>Eukaryota</taxon>
        <taxon>Metazoa</taxon>
        <taxon>Ecdysozoa</taxon>
        <taxon>Arthropoda</taxon>
        <taxon>Hexapoda</taxon>
        <taxon>Insecta</taxon>
        <taxon>Pterygota</taxon>
        <taxon>Neoptera</taxon>
        <taxon>Endopterygota</taxon>
        <taxon>Diptera</taxon>
        <taxon>Brachycera</taxon>
        <taxon>Muscomorpha</taxon>
        <taxon>Hippoboscoidea</taxon>
        <taxon>Glossinidae</taxon>
        <taxon>Glossina</taxon>
    </lineage>
</organism>
<keyword evidence="2" id="KW-1185">Reference proteome</keyword>
<proteinExistence type="predicted"/>
<dbReference type="AlphaFoldDB" id="A0A1A9WXN8"/>
<name>A0A1A9WXN8_9MUSC</name>
<dbReference type="Proteomes" id="UP000091820">
    <property type="component" value="Unassembled WGS sequence"/>
</dbReference>
<evidence type="ECO:0000313" key="1">
    <source>
        <dbReference type="EnsemblMetazoa" id="GBRI036272-PA"/>
    </source>
</evidence>
<sequence length="281" mass="32602">MYKYCTVFVEQKNIVLQTSDQFVNINCHSTVIYVLWFGITSLMIKLLENICFSSEIVIASNVDIALKNYLKINVVQLAEHDLLVLMVIVRLFIEISDKQLRTASTIIIITNLSNLTINLCTRLIKEAQRSVFVFKIEISPNGKYTSPGRNMFSWRPVRLIAFLEHSNSQRLPYVIIRQENEKGNPDFFYVQAQLITESDCLSQKLSPENVLKANVHVLNVNSVVKKRKEIEKVQDSTILSKVWFVLSKVLYFQEKNYNIKTNLEYPPNKLILKKAYIRAFE</sequence>
<reference evidence="1" key="2">
    <citation type="submission" date="2020-05" db="UniProtKB">
        <authorList>
            <consortium name="EnsemblMetazoa"/>
        </authorList>
    </citation>
    <scope>IDENTIFICATION</scope>
    <source>
        <strain evidence="1">IAEA</strain>
    </source>
</reference>
<reference evidence="2" key="1">
    <citation type="submission" date="2014-03" db="EMBL/GenBank/DDBJ databases">
        <authorList>
            <person name="Aksoy S."/>
            <person name="Warren W."/>
            <person name="Wilson R.K."/>
        </authorList>
    </citation>
    <scope>NUCLEOTIDE SEQUENCE [LARGE SCALE GENOMIC DNA]</scope>
    <source>
        <strain evidence="2">IAEA</strain>
    </source>
</reference>
<accession>A0A1A9WXN8</accession>
<dbReference type="VEuPathDB" id="VectorBase:GBRI036272"/>
<evidence type="ECO:0000313" key="2">
    <source>
        <dbReference type="Proteomes" id="UP000091820"/>
    </source>
</evidence>
<dbReference type="EnsemblMetazoa" id="GBRI036272-RA">
    <property type="protein sequence ID" value="GBRI036272-PA"/>
    <property type="gene ID" value="GBRI036272"/>
</dbReference>
<protein>
    <submittedName>
        <fullName evidence="1">Uncharacterized protein</fullName>
    </submittedName>
</protein>